<dbReference type="Proteomes" id="UP000504636">
    <property type="component" value="Unplaced"/>
</dbReference>
<sequence>MDRPLVILPDYLEERVVRLSNMNVGLFEMEESVRPCSRGSLYHILRCGHKVRTTVPERCGENCRIFWNGSDFACPRCIEKELRAIRAAGDAMEIPEEDIIAEIKFSIDAEVALSRKRVATTVMYRDSIEDFYRDNFPELMLSTSSCVPQRGHSPGIRRSGSDITGPILLMLGTTAVDSLTEELQSFGAAIRDDGDHSQVDEIDDMFGRLEAKGPEQDANISG</sequence>
<dbReference type="OrthoDB" id="3764174at2759"/>
<evidence type="ECO:0000313" key="2">
    <source>
        <dbReference type="Proteomes" id="UP000504636"/>
    </source>
</evidence>
<organism evidence="1">
    <name type="scientific">Mytilinidion resinicola</name>
    <dbReference type="NCBI Taxonomy" id="574789"/>
    <lineage>
        <taxon>Eukaryota</taxon>
        <taxon>Fungi</taxon>
        <taxon>Dikarya</taxon>
        <taxon>Ascomycota</taxon>
        <taxon>Pezizomycotina</taxon>
        <taxon>Dothideomycetes</taxon>
        <taxon>Pleosporomycetidae</taxon>
        <taxon>Mytilinidiales</taxon>
        <taxon>Mytilinidiaceae</taxon>
        <taxon>Mytilinidion</taxon>
    </lineage>
</organism>
<accession>A0A6A6Z8I2</accession>
<reference evidence="1 3" key="1">
    <citation type="journal article" date="2020" name="Stud. Mycol.">
        <title>101 Dothideomycetes genomes: a test case for predicting lifestyles and emergence of pathogens.</title>
        <authorList>
            <person name="Haridas S."/>
            <person name="Albert R."/>
            <person name="Binder M."/>
            <person name="Bloem J."/>
            <person name="Labutti K."/>
            <person name="Salamov A."/>
            <person name="Andreopoulos B."/>
            <person name="Baker S."/>
            <person name="Barry K."/>
            <person name="Bills G."/>
            <person name="Bluhm B."/>
            <person name="Cannon C."/>
            <person name="Castanera R."/>
            <person name="Culley D."/>
            <person name="Daum C."/>
            <person name="Ezra D."/>
            <person name="Gonzalez J."/>
            <person name="Henrissat B."/>
            <person name="Kuo A."/>
            <person name="Liang C."/>
            <person name="Lipzen A."/>
            <person name="Lutzoni F."/>
            <person name="Magnuson J."/>
            <person name="Mondo S."/>
            <person name="Nolan M."/>
            <person name="Ohm R."/>
            <person name="Pangilinan J."/>
            <person name="Park H.-J."/>
            <person name="Ramirez L."/>
            <person name="Alfaro M."/>
            <person name="Sun H."/>
            <person name="Tritt A."/>
            <person name="Yoshinaga Y."/>
            <person name="Zwiers L.-H."/>
            <person name="Turgeon B."/>
            <person name="Goodwin S."/>
            <person name="Spatafora J."/>
            <person name="Crous P."/>
            <person name="Grigoriev I."/>
        </authorList>
    </citation>
    <scope>NUCLEOTIDE SEQUENCE</scope>
    <source>
        <strain evidence="1 3">CBS 304.34</strain>
    </source>
</reference>
<dbReference type="RefSeq" id="XP_033583568.1">
    <property type="nucleotide sequence ID" value="XM_033726780.1"/>
</dbReference>
<dbReference type="GeneID" id="54467673"/>
<proteinExistence type="predicted"/>
<gene>
    <name evidence="1 3" type="ORF">BDZ99DRAFT_543226</name>
</gene>
<evidence type="ECO:0000313" key="3">
    <source>
        <dbReference type="RefSeq" id="XP_033583568.1"/>
    </source>
</evidence>
<name>A0A6A6Z8I2_9PEZI</name>
<reference evidence="3" key="3">
    <citation type="submission" date="2025-04" db="UniProtKB">
        <authorList>
            <consortium name="RefSeq"/>
        </authorList>
    </citation>
    <scope>IDENTIFICATION</scope>
    <source>
        <strain evidence="3">CBS 304.34</strain>
    </source>
</reference>
<protein>
    <submittedName>
        <fullName evidence="1 3">Uncharacterized protein</fullName>
    </submittedName>
</protein>
<dbReference type="AlphaFoldDB" id="A0A6A6Z8I2"/>
<reference evidence="3" key="2">
    <citation type="submission" date="2020-04" db="EMBL/GenBank/DDBJ databases">
        <authorList>
            <consortium name="NCBI Genome Project"/>
        </authorList>
    </citation>
    <scope>NUCLEOTIDE SEQUENCE</scope>
    <source>
        <strain evidence="3">CBS 304.34</strain>
    </source>
</reference>
<keyword evidence="2" id="KW-1185">Reference proteome</keyword>
<evidence type="ECO:0000313" key="1">
    <source>
        <dbReference type="EMBL" id="KAF2816604.1"/>
    </source>
</evidence>
<dbReference type="EMBL" id="MU003693">
    <property type="protein sequence ID" value="KAF2816604.1"/>
    <property type="molecule type" value="Genomic_DNA"/>
</dbReference>